<protein>
    <recommendedName>
        <fullName evidence="1">AB hydrolase-1 domain-containing protein</fullName>
    </recommendedName>
</protein>
<dbReference type="SUPFAM" id="SSF53474">
    <property type="entry name" value="alpha/beta-Hydrolases"/>
    <property type="match status" value="1"/>
</dbReference>
<dbReference type="Gene3D" id="3.40.50.1820">
    <property type="entry name" value="alpha/beta hydrolase"/>
    <property type="match status" value="1"/>
</dbReference>
<evidence type="ECO:0000313" key="3">
    <source>
        <dbReference type="Proteomes" id="UP001497453"/>
    </source>
</evidence>
<accession>A0ABP1D3G1</accession>
<dbReference type="InterPro" id="IPR029058">
    <property type="entry name" value="AB_hydrolase_fold"/>
</dbReference>
<sequence>MTDKEEYLELPGGRTLAYAHGGNPSSKQVVIFLHGVFGVGRVTRLPPVFVEKGVHFIAPTLPGWGNSSLPRKSTTFHDYLYQATTALITHLHPDTNGLKLYIGGGSYGTIAAQMLYGASYHVFPLGRHIAGLLLLAAFSPPRVHRTYAKCLSWSNYIAIGPPSRYLPTLQLGKLMMKNKVNTPERAVAFIHDFGFKKMTPKEREAYERFMQTKGLEEGQMEKEIGENAYRSVANTWEGFLTVADVFQSDWGGYDPTRLDEEHARKPVLVVMTKEDLDNTRMGEWLVKNMPNAHGRYEEGGHMAALFVLDDIWVDFLNRCS</sequence>
<reference evidence="3" key="1">
    <citation type="submission" date="2024-04" db="EMBL/GenBank/DDBJ databases">
        <authorList>
            <person name="Shaw F."/>
            <person name="Minotto A."/>
        </authorList>
    </citation>
    <scope>NUCLEOTIDE SEQUENCE [LARGE SCALE GENOMIC DNA]</scope>
</reference>
<evidence type="ECO:0000313" key="2">
    <source>
        <dbReference type="EMBL" id="CAL1701459.1"/>
    </source>
</evidence>
<keyword evidence="3" id="KW-1185">Reference proteome</keyword>
<organism evidence="2 3">
    <name type="scientific">Somion occarium</name>
    <dbReference type="NCBI Taxonomy" id="3059160"/>
    <lineage>
        <taxon>Eukaryota</taxon>
        <taxon>Fungi</taxon>
        <taxon>Dikarya</taxon>
        <taxon>Basidiomycota</taxon>
        <taxon>Agaricomycotina</taxon>
        <taxon>Agaricomycetes</taxon>
        <taxon>Polyporales</taxon>
        <taxon>Cerrenaceae</taxon>
        <taxon>Somion</taxon>
    </lineage>
</organism>
<evidence type="ECO:0000259" key="1">
    <source>
        <dbReference type="Pfam" id="PF12697"/>
    </source>
</evidence>
<proteinExistence type="predicted"/>
<dbReference type="EMBL" id="OZ037945">
    <property type="protein sequence ID" value="CAL1701459.1"/>
    <property type="molecule type" value="Genomic_DNA"/>
</dbReference>
<dbReference type="Pfam" id="PF12697">
    <property type="entry name" value="Abhydrolase_6"/>
    <property type="match status" value="1"/>
</dbReference>
<name>A0ABP1D3G1_9APHY</name>
<feature type="domain" description="AB hydrolase-1" evidence="1">
    <location>
        <begin position="30"/>
        <end position="302"/>
    </location>
</feature>
<dbReference type="Proteomes" id="UP001497453">
    <property type="component" value="Chromosome 2"/>
</dbReference>
<gene>
    <name evidence="2" type="ORF">GFSPODELE1_LOCUS3600</name>
</gene>
<dbReference type="InterPro" id="IPR000073">
    <property type="entry name" value="AB_hydrolase_1"/>
</dbReference>